<sequence length="119" mass="13463">MDNEVTTTSNAASAMDKINVVKTWAKTRQKLAAMPPTDLEVPETLEEEKIVNPADLPNQDQWPFMQQQIADPLKVDPTLDQTCQKVENQILIVSGLPNFFILIAILKQPSIVWSQWFTI</sequence>
<evidence type="ECO:0000313" key="1">
    <source>
        <dbReference type="Proteomes" id="UP000887565"/>
    </source>
</evidence>
<evidence type="ECO:0000313" key="2">
    <source>
        <dbReference type="WBParaSite" id="nRc.2.0.1.t32353-RA"/>
    </source>
</evidence>
<dbReference type="WBParaSite" id="nRc.2.0.1.t32353-RA">
    <property type="protein sequence ID" value="nRc.2.0.1.t32353-RA"/>
    <property type="gene ID" value="nRc.2.0.1.g32353"/>
</dbReference>
<reference evidence="2" key="1">
    <citation type="submission" date="2022-11" db="UniProtKB">
        <authorList>
            <consortium name="WormBaseParasite"/>
        </authorList>
    </citation>
    <scope>IDENTIFICATION</scope>
</reference>
<organism evidence="1 2">
    <name type="scientific">Romanomermis culicivorax</name>
    <name type="common">Nematode worm</name>
    <dbReference type="NCBI Taxonomy" id="13658"/>
    <lineage>
        <taxon>Eukaryota</taxon>
        <taxon>Metazoa</taxon>
        <taxon>Ecdysozoa</taxon>
        <taxon>Nematoda</taxon>
        <taxon>Enoplea</taxon>
        <taxon>Dorylaimia</taxon>
        <taxon>Mermithida</taxon>
        <taxon>Mermithoidea</taxon>
        <taxon>Mermithidae</taxon>
        <taxon>Romanomermis</taxon>
    </lineage>
</organism>
<dbReference type="AlphaFoldDB" id="A0A915K3E4"/>
<protein>
    <submittedName>
        <fullName evidence="2">Uncharacterized protein</fullName>
    </submittedName>
</protein>
<name>A0A915K3E4_ROMCU</name>
<keyword evidence="1" id="KW-1185">Reference proteome</keyword>
<accession>A0A915K3E4</accession>
<dbReference type="Proteomes" id="UP000887565">
    <property type="component" value="Unplaced"/>
</dbReference>
<proteinExistence type="predicted"/>